<evidence type="ECO:0000256" key="2">
    <source>
        <dbReference type="ARBA" id="ARBA00023274"/>
    </source>
</evidence>
<comment type="caution">
    <text evidence="5">The sequence shown here is derived from an EMBL/GenBank/DDBJ whole genome shotgun (WGS) entry which is preliminary data.</text>
</comment>
<dbReference type="VEuPathDB" id="VectorBase:SSCA009091"/>
<evidence type="ECO:0000256" key="1">
    <source>
        <dbReference type="ARBA" id="ARBA00007337"/>
    </source>
</evidence>
<keyword evidence="2 5" id="KW-0687">Ribonucleoprotein</keyword>
<dbReference type="InterPro" id="IPR050257">
    <property type="entry name" value="eL8/uL1-like"/>
</dbReference>
<evidence type="ECO:0000259" key="4">
    <source>
        <dbReference type="Pfam" id="PF01248"/>
    </source>
</evidence>
<dbReference type="GO" id="GO:0003723">
    <property type="term" value="F:RNA binding"/>
    <property type="evidence" value="ECO:0007669"/>
    <property type="project" value="InterPro"/>
</dbReference>
<proteinExistence type="inferred from homology"/>
<evidence type="ECO:0000313" key="6">
    <source>
        <dbReference type="Proteomes" id="UP000616769"/>
    </source>
</evidence>
<feature type="region of interest" description="Disordered" evidence="3">
    <location>
        <begin position="1"/>
        <end position="21"/>
    </location>
</feature>
<dbReference type="InterPro" id="IPR018492">
    <property type="entry name" value="Ribosomal_eL8/Nhp2"/>
</dbReference>
<evidence type="ECO:0000313" key="5">
    <source>
        <dbReference type="EMBL" id="KPM03356.1"/>
    </source>
</evidence>
<dbReference type="PRINTS" id="PR00881">
    <property type="entry name" value="L7ARS6FAMILY"/>
</dbReference>
<dbReference type="EMBL" id="JXLN01004750">
    <property type="protein sequence ID" value="KPM03356.1"/>
    <property type="molecule type" value="Genomic_DNA"/>
</dbReference>
<dbReference type="GO" id="GO:1990904">
    <property type="term" value="C:ribonucleoprotein complex"/>
    <property type="evidence" value="ECO:0007669"/>
    <property type="project" value="UniProtKB-KW"/>
</dbReference>
<name>A0A131ZX25_SARSC</name>
<accession>A0A131ZX25</accession>
<reference evidence="5 6" key="1">
    <citation type="journal article" date="2015" name="Parasit. Vectors">
        <title>Draft genome of the scabies mite.</title>
        <authorList>
            <person name="Rider S.D.Jr."/>
            <person name="Morgan M.S."/>
            <person name="Arlian L.G."/>
        </authorList>
    </citation>
    <scope>NUCLEOTIDE SEQUENCE [LARGE SCALE GENOMIC DNA]</scope>
    <source>
        <strain evidence="5">Arlian Lab</strain>
    </source>
</reference>
<dbReference type="Pfam" id="PF01248">
    <property type="entry name" value="Ribosomal_L7Ae"/>
    <property type="match status" value="1"/>
</dbReference>
<gene>
    <name evidence="5" type="ORF">QR98_0017870</name>
</gene>
<dbReference type="SUPFAM" id="SSF55315">
    <property type="entry name" value="L30e-like"/>
    <property type="match status" value="1"/>
</dbReference>
<evidence type="ECO:0000256" key="3">
    <source>
        <dbReference type="SAM" id="MobiDB-lite"/>
    </source>
</evidence>
<dbReference type="InterPro" id="IPR029064">
    <property type="entry name" value="Ribosomal_eL30-like_sf"/>
</dbReference>
<dbReference type="PANTHER" id="PTHR23105">
    <property type="entry name" value="RIBOSOMAL PROTEIN L7AE FAMILY MEMBER"/>
    <property type="match status" value="1"/>
</dbReference>
<sequence>MGKRSLETDQSSEEIKSVKKHKNNVELDETIDANETITEENNVKSLPRTRKDLIELPYDKKLDFVSVIANPMAGKKLAKKLFKLMRKASKISRKELLRIGLKEVQHRIRKGERGLIVFAGDVTPIEIMCHLPAICEEKDLSYVYVPFRTDISTAIGVRRPALMVLIKNHDDYNDLYQECENKIKELTLEFLKSQ</sequence>
<dbReference type="Proteomes" id="UP000616769">
    <property type="component" value="Unassembled WGS sequence"/>
</dbReference>
<protein>
    <submittedName>
        <fullName evidence="5">H/ACA ribonucleoprotein complex subunit 2-like protein</fullName>
    </submittedName>
</protein>
<feature type="compositionally biased region" description="Basic and acidic residues" evidence="3">
    <location>
        <begin position="1"/>
        <end position="17"/>
    </location>
</feature>
<dbReference type="AlphaFoldDB" id="A0A131ZX25"/>
<comment type="similarity">
    <text evidence="1">Belongs to the eukaryotic ribosomal protein eL8 family.</text>
</comment>
<dbReference type="InterPro" id="IPR004038">
    <property type="entry name" value="Ribosomal_eL8/eL30/eS12/Gad45"/>
</dbReference>
<organism evidence="5 6">
    <name type="scientific">Sarcoptes scabiei</name>
    <name type="common">Itch mite</name>
    <name type="synonym">Acarus scabiei</name>
    <dbReference type="NCBI Taxonomy" id="52283"/>
    <lineage>
        <taxon>Eukaryota</taxon>
        <taxon>Metazoa</taxon>
        <taxon>Ecdysozoa</taxon>
        <taxon>Arthropoda</taxon>
        <taxon>Chelicerata</taxon>
        <taxon>Arachnida</taxon>
        <taxon>Acari</taxon>
        <taxon>Acariformes</taxon>
        <taxon>Sarcoptiformes</taxon>
        <taxon>Astigmata</taxon>
        <taxon>Psoroptidia</taxon>
        <taxon>Sarcoptoidea</taxon>
        <taxon>Sarcoptidae</taxon>
        <taxon>Sarcoptinae</taxon>
        <taxon>Sarcoptes</taxon>
    </lineage>
</organism>
<dbReference type="OrthoDB" id="5364946at2759"/>
<feature type="domain" description="Ribosomal protein eL8/eL30/eS12/Gadd45" evidence="4">
    <location>
        <begin position="85"/>
        <end position="175"/>
    </location>
</feature>
<dbReference type="Gene3D" id="3.30.1330.30">
    <property type="match status" value="1"/>
</dbReference>